<comment type="caution">
    <text evidence="1">The sequence shown here is derived from an EMBL/GenBank/DDBJ whole genome shotgun (WGS) entry which is preliminary data.</text>
</comment>
<reference evidence="1 2" key="1">
    <citation type="submission" date="2024-06" db="EMBL/GenBank/DDBJ databases">
        <title>Construction of an artificial bacterial consortium using nitrogen cycle bacteria from Cuatro Cienegas Basin and a mangrove forest.</title>
        <authorList>
            <person name="Aguilera-Najera D."/>
            <person name="Marquez-Cianci L."/>
            <person name="Martinez-Perez E."/>
            <person name="Rosas-Barrera M."/>
            <person name="Rodriguez-Cruz U.E."/>
            <person name="Tapia-Lopez R."/>
            <person name="Eguiarte L.E."/>
            <person name="Souza-Saldivar V."/>
        </authorList>
    </citation>
    <scope>NUCLEOTIDE SEQUENCE [LARGE SCALE GENOMIC DNA]</scope>
    <source>
        <strain evidence="1 2">S14-15</strain>
    </source>
</reference>
<evidence type="ECO:0000313" key="2">
    <source>
        <dbReference type="Proteomes" id="UP001467674"/>
    </source>
</evidence>
<gene>
    <name evidence="1" type="ORF">ABQG71_20335</name>
</gene>
<sequence>MKINKIRSALYKSAKILGDVNAVQKGTVGKRIARRAAGKATGRLLGSILK</sequence>
<organism evidence="1 2">
    <name type="scientific">Bacillus altitudinis</name>
    <dbReference type="NCBI Taxonomy" id="293387"/>
    <lineage>
        <taxon>Bacteria</taxon>
        <taxon>Bacillati</taxon>
        <taxon>Bacillota</taxon>
        <taxon>Bacilli</taxon>
        <taxon>Bacillales</taxon>
        <taxon>Bacillaceae</taxon>
        <taxon>Bacillus</taxon>
    </lineage>
</organism>
<keyword evidence="2" id="KW-1185">Reference proteome</keyword>
<dbReference type="Proteomes" id="UP001467674">
    <property type="component" value="Unassembled WGS sequence"/>
</dbReference>
<evidence type="ECO:0000313" key="1">
    <source>
        <dbReference type="EMBL" id="MER3123511.1"/>
    </source>
</evidence>
<protein>
    <submittedName>
        <fullName evidence="1">Uncharacterized protein</fullName>
    </submittedName>
</protein>
<dbReference type="EMBL" id="JBEOME010000018">
    <property type="protein sequence ID" value="MER3123511.1"/>
    <property type="molecule type" value="Genomic_DNA"/>
</dbReference>
<accession>A0ABV1SB66</accession>
<name>A0ABV1SB66_BACAB</name>
<proteinExistence type="predicted"/>
<dbReference type="RefSeq" id="WP_345912265.1">
    <property type="nucleotide sequence ID" value="NZ_CP139561.1"/>
</dbReference>